<dbReference type="SMART" id="SM00100">
    <property type="entry name" value="cNMP"/>
    <property type="match status" value="2"/>
</dbReference>
<keyword evidence="2" id="KW-0140">cGMP</keyword>
<evidence type="ECO:0000256" key="10">
    <source>
        <dbReference type="PROSITE-ProRule" id="PRU10141"/>
    </source>
</evidence>
<dbReference type="AlphaFoldDB" id="A0A9N9TFU7"/>
<keyword evidence="15" id="KW-1185">Reference proteome</keyword>
<sequence>MCWYCWRNRQKWRPPHDHEESAVEEQHRRPAVYQSVSELSPKEPQFTSKTHEDENLIKGAIERNDFLSRVITGDILKDVIAAMYKSDIKANDVIIKEGNTGSHMYVSIRGTFEIKTSRSKNITTFEDVRIFGELAILYDAKRMATIRAVTDATVWVLDAPVYHRILVKYNYKEHDERVDFLIRCDVLRDSGEKMLKMLASALVSEQYPGGKVIIKEGDKGNKFYIVRAGTVTVTKEGQGNLGSFGKGYYFGERALLEETRRQATVTADDPLVECLAISRKLFIEIKDYLKVTPRSSNSMLSNQFNEIQLKDLKIVYTIGEGGFGRVELVMLKENKNQCFALKMMSKYTIVKDNRQQQAINERLQISCDSPFIVKMYKTFRDTRYIFYLMEYCSGGDLWSLLYKNQKNHQFSEKEAKFITGCVLEGLEYLHNKNIIYRDLKPENIMLTATGYFKLTDFGYIKRLAKFEKTFTFAGTVEYVAPEVARKGTYGRAVDYWACGVFIFEMLCGKTPFSSMDYNDAKIFKNILNGIEKIRFPEAVSPPAKDLIKRLCRENPSERIGIEDIKQHRWYEGFDWPKLQKFQMKTPFKNQSKSYRSRRYVPDKSLPPPEDSGWDDGIF</sequence>
<dbReference type="InterPro" id="IPR011009">
    <property type="entry name" value="Kinase-like_dom_sf"/>
</dbReference>
<evidence type="ECO:0000256" key="9">
    <source>
        <dbReference type="PIRSR" id="PIRSR000559-2"/>
    </source>
</evidence>
<keyword evidence="4 9" id="KW-0547">Nucleotide-binding</keyword>
<dbReference type="InterPro" id="IPR000719">
    <property type="entry name" value="Prot_kinase_dom"/>
</dbReference>
<evidence type="ECO:0000256" key="7">
    <source>
        <dbReference type="ARBA" id="ARBA00022992"/>
    </source>
</evidence>
<proteinExistence type="predicted"/>
<dbReference type="SMART" id="SM00220">
    <property type="entry name" value="S_TKc"/>
    <property type="match status" value="1"/>
</dbReference>
<evidence type="ECO:0000259" key="13">
    <source>
        <dbReference type="PROSITE" id="PS50042"/>
    </source>
</evidence>
<dbReference type="PANTHER" id="PTHR24353:SF144">
    <property type="match status" value="1"/>
</dbReference>
<dbReference type="InterPro" id="IPR018490">
    <property type="entry name" value="cNMP-bd_dom_sf"/>
</dbReference>
<feature type="region of interest" description="Disordered" evidence="11">
    <location>
        <begin position="13"/>
        <end position="51"/>
    </location>
</feature>
<dbReference type="Pfam" id="PF00027">
    <property type="entry name" value="cNMP_binding"/>
    <property type="match status" value="2"/>
</dbReference>
<dbReference type="FunFam" id="1.10.510.10:FF:000210">
    <property type="entry name" value="Non-specific serine/threonine protein kinase"/>
    <property type="match status" value="1"/>
</dbReference>
<dbReference type="PIRSF" id="PIRSF000559">
    <property type="entry name" value="cGMP-dep_kinase"/>
    <property type="match status" value="1"/>
</dbReference>
<evidence type="ECO:0000256" key="6">
    <source>
        <dbReference type="ARBA" id="ARBA00022840"/>
    </source>
</evidence>
<feature type="active site" description="Proton acceptor" evidence="8">
    <location>
        <position position="438"/>
    </location>
</feature>
<feature type="binding site" evidence="9">
    <location>
        <position position="342"/>
    </location>
    <ligand>
        <name>ATP</name>
        <dbReference type="ChEBI" id="CHEBI:30616"/>
    </ligand>
</feature>
<dbReference type="InterPro" id="IPR018488">
    <property type="entry name" value="cNMP-bd_CS"/>
</dbReference>
<feature type="domain" description="Cyclic nucleotide-binding" evidence="13">
    <location>
        <begin position="186"/>
        <end position="285"/>
    </location>
</feature>
<evidence type="ECO:0000256" key="1">
    <source>
        <dbReference type="ARBA" id="ARBA00022527"/>
    </source>
</evidence>
<dbReference type="Gene3D" id="2.60.120.10">
    <property type="entry name" value="Jelly Rolls"/>
    <property type="match status" value="2"/>
</dbReference>
<dbReference type="InterPro" id="IPR008271">
    <property type="entry name" value="Ser/Thr_kinase_AS"/>
</dbReference>
<evidence type="ECO:0000256" key="5">
    <source>
        <dbReference type="ARBA" id="ARBA00022777"/>
    </source>
</evidence>
<dbReference type="PROSITE" id="PS50042">
    <property type="entry name" value="CNMP_BINDING_3"/>
    <property type="match status" value="2"/>
</dbReference>
<evidence type="ECO:0000259" key="12">
    <source>
        <dbReference type="PROSITE" id="PS50011"/>
    </source>
</evidence>
<feature type="region of interest" description="Disordered" evidence="11">
    <location>
        <begin position="589"/>
        <end position="618"/>
    </location>
</feature>
<keyword evidence="7" id="KW-0142">cGMP-binding</keyword>
<name>A0A9N9TFU7_PHYSR</name>
<dbReference type="Gene3D" id="1.10.510.10">
    <property type="entry name" value="Transferase(Phosphotransferase) domain 1"/>
    <property type="match status" value="1"/>
</dbReference>
<evidence type="ECO:0000313" key="15">
    <source>
        <dbReference type="Proteomes" id="UP001153712"/>
    </source>
</evidence>
<dbReference type="GO" id="GO:0030553">
    <property type="term" value="F:cGMP binding"/>
    <property type="evidence" value="ECO:0007669"/>
    <property type="project" value="UniProtKB-KW"/>
</dbReference>
<dbReference type="PANTHER" id="PTHR24353">
    <property type="entry name" value="CYCLIC NUCLEOTIDE-DEPENDENT PROTEIN KINASE"/>
    <property type="match status" value="1"/>
</dbReference>
<dbReference type="PRINTS" id="PR00103">
    <property type="entry name" value="CAMPKINASE"/>
</dbReference>
<dbReference type="GO" id="GO:0005524">
    <property type="term" value="F:ATP binding"/>
    <property type="evidence" value="ECO:0007669"/>
    <property type="project" value="UniProtKB-UniRule"/>
</dbReference>
<dbReference type="CDD" id="cd00038">
    <property type="entry name" value="CAP_ED"/>
    <property type="match status" value="2"/>
</dbReference>
<feature type="compositionally biased region" description="Basic and acidic residues" evidence="11">
    <location>
        <begin position="14"/>
        <end position="28"/>
    </location>
</feature>
<dbReference type="PROSITE" id="PS50011">
    <property type="entry name" value="PROTEIN_KINASE_DOM"/>
    <property type="match status" value="1"/>
</dbReference>
<dbReference type="EMBL" id="OU900094">
    <property type="protein sequence ID" value="CAG9854016.1"/>
    <property type="molecule type" value="Genomic_DNA"/>
</dbReference>
<dbReference type="SUPFAM" id="SSF56112">
    <property type="entry name" value="Protein kinase-like (PK-like)"/>
    <property type="match status" value="1"/>
</dbReference>
<evidence type="ECO:0000313" key="14">
    <source>
        <dbReference type="EMBL" id="CAG9854016.1"/>
    </source>
</evidence>
<feature type="domain" description="Cyclic nucleotide-binding" evidence="13">
    <location>
        <begin position="67"/>
        <end position="183"/>
    </location>
</feature>
<reference evidence="14" key="1">
    <citation type="submission" date="2022-01" db="EMBL/GenBank/DDBJ databases">
        <authorList>
            <person name="King R."/>
        </authorList>
    </citation>
    <scope>NUCLEOTIDE SEQUENCE</scope>
</reference>
<dbReference type="InterPro" id="IPR002374">
    <property type="entry name" value="cGMP_dep_kinase"/>
</dbReference>
<evidence type="ECO:0000256" key="4">
    <source>
        <dbReference type="ARBA" id="ARBA00022741"/>
    </source>
</evidence>
<keyword evidence="1" id="KW-0723">Serine/threonine-protein kinase</keyword>
<protein>
    <submittedName>
        <fullName evidence="14">Uncharacterized protein</fullName>
    </submittedName>
</protein>
<gene>
    <name evidence="14" type="ORF">PHYEVI_LOCUS483</name>
</gene>
<dbReference type="OrthoDB" id="6723712at2759"/>
<dbReference type="InterPro" id="IPR000595">
    <property type="entry name" value="cNMP-bd_dom"/>
</dbReference>
<dbReference type="Gene3D" id="3.30.200.20">
    <property type="entry name" value="Phosphorylase Kinase, domain 1"/>
    <property type="match status" value="1"/>
</dbReference>
<keyword evidence="5" id="KW-0418">Kinase</keyword>
<keyword evidence="3" id="KW-0808">Transferase</keyword>
<feature type="domain" description="Protein kinase" evidence="12">
    <location>
        <begin position="312"/>
        <end position="570"/>
    </location>
</feature>
<dbReference type="PROSITE" id="PS00889">
    <property type="entry name" value="CNMP_BINDING_2"/>
    <property type="match status" value="1"/>
</dbReference>
<dbReference type="PROSITE" id="PS00108">
    <property type="entry name" value="PROTEIN_KINASE_ST"/>
    <property type="match status" value="1"/>
</dbReference>
<organism evidence="14 15">
    <name type="scientific">Phyllotreta striolata</name>
    <name type="common">Striped flea beetle</name>
    <name type="synonym">Crioceris striolata</name>
    <dbReference type="NCBI Taxonomy" id="444603"/>
    <lineage>
        <taxon>Eukaryota</taxon>
        <taxon>Metazoa</taxon>
        <taxon>Ecdysozoa</taxon>
        <taxon>Arthropoda</taxon>
        <taxon>Hexapoda</taxon>
        <taxon>Insecta</taxon>
        <taxon>Pterygota</taxon>
        <taxon>Neoptera</taxon>
        <taxon>Endopterygota</taxon>
        <taxon>Coleoptera</taxon>
        <taxon>Polyphaga</taxon>
        <taxon>Cucujiformia</taxon>
        <taxon>Chrysomeloidea</taxon>
        <taxon>Chrysomelidae</taxon>
        <taxon>Galerucinae</taxon>
        <taxon>Alticini</taxon>
        <taxon>Phyllotreta</taxon>
    </lineage>
</organism>
<keyword evidence="6 9" id="KW-0067">ATP-binding</keyword>
<dbReference type="PROSITE" id="PS00888">
    <property type="entry name" value="CNMP_BINDING_1"/>
    <property type="match status" value="1"/>
</dbReference>
<dbReference type="PROSITE" id="PS00107">
    <property type="entry name" value="PROTEIN_KINASE_ATP"/>
    <property type="match status" value="1"/>
</dbReference>
<dbReference type="GO" id="GO:0004692">
    <property type="term" value="F:cGMP-dependent protein kinase activity"/>
    <property type="evidence" value="ECO:0007669"/>
    <property type="project" value="InterPro"/>
</dbReference>
<feature type="binding site" evidence="10">
    <location>
        <position position="351"/>
    </location>
    <ligand>
        <name>ATP</name>
        <dbReference type="ChEBI" id="CHEBI:30616"/>
    </ligand>
</feature>
<dbReference type="Proteomes" id="UP001153712">
    <property type="component" value="Chromosome 1"/>
</dbReference>
<dbReference type="InterPro" id="IPR017441">
    <property type="entry name" value="Protein_kinase_ATP_BS"/>
</dbReference>
<evidence type="ECO:0000256" key="11">
    <source>
        <dbReference type="SAM" id="MobiDB-lite"/>
    </source>
</evidence>
<evidence type="ECO:0000256" key="3">
    <source>
        <dbReference type="ARBA" id="ARBA00022679"/>
    </source>
</evidence>
<dbReference type="InterPro" id="IPR014710">
    <property type="entry name" value="RmlC-like_jellyroll"/>
</dbReference>
<dbReference type="Pfam" id="PF00069">
    <property type="entry name" value="Pkinase"/>
    <property type="match status" value="1"/>
</dbReference>
<evidence type="ECO:0000256" key="2">
    <source>
        <dbReference type="ARBA" id="ARBA00022535"/>
    </source>
</evidence>
<dbReference type="SUPFAM" id="SSF51206">
    <property type="entry name" value="cAMP-binding domain-like"/>
    <property type="match status" value="2"/>
</dbReference>
<evidence type="ECO:0000256" key="8">
    <source>
        <dbReference type="PIRSR" id="PIRSR000559-1"/>
    </source>
</evidence>
<accession>A0A9N9TFU7</accession>